<feature type="compositionally biased region" description="Basic residues" evidence="2">
    <location>
        <begin position="60"/>
        <end position="71"/>
    </location>
</feature>
<evidence type="ECO:0000256" key="1">
    <source>
        <dbReference type="SAM" id="Coils"/>
    </source>
</evidence>
<proteinExistence type="predicted"/>
<feature type="region of interest" description="Disordered" evidence="2">
    <location>
        <begin position="130"/>
        <end position="154"/>
    </location>
</feature>
<dbReference type="PANTHER" id="PTHR34502">
    <property type="entry name" value="DUF6594 DOMAIN-CONTAINING PROTEIN-RELATED"/>
    <property type="match status" value="1"/>
</dbReference>
<dbReference type="AlphaFoldDB" id="A0AAN6DUJ7"/>
<feature type="coiled-coil region" evidence="1">
    <location>
        <begin position="267"/>
        <end position="294"/>
    </location>
</feature>
<feature type="compositionally biased region" description="Low complexity" evidence="2">
    <location>
        <begin position="145"/>
        <end position="154"/>
    </location>
</feature>
<dbReference type="InterPro" id="IPR046529">
    <property type="entry name" value="DUF6594"/>
</dbReference>
<name>A0AAN6DUJ7_9EURO</name>
<sequence length="478" mass="52595">MFVSVRDQGRRRRSNSYGVSKAAHSSKLSLLSAVTSGSNGSNDSSSTITQESYKKSSASSKRRASQSKRVREKGDRKASPMKVPSNGPSPEKSISRESVDVFAFLVDVDGQETPALVCGSSAQSELANHVGVDSDTEGTVRSQHSDSGISMGDSSICQPHDLSPVESRLPALPEDSDEFAVDRGHVTDTPTSSKRLRWKWPDVPPATHKPHTVGQGIRVPSPNRTHNHTPSSPKEEHFTYSPTLSGYELIAHKLARGELPPVFRSFHKSTFRMLLQLQDEISEMEEELAALDMADTRTRLKTDGSMLPASRRLNWQWTQTDLDVHRLQVLGRLYIKIEQYYQALLSAQRVQRLSSSAVPSDMETFRAWLKENNPLSAPESKFLDREDDLISLDTGQPTTSAPASTAAHLVPVCVLMSGLLPLLCFKIINGVLNRLILLAVLLAVGMSFSEKLGTLQAQHHQQWLVACFGVSLMAALFL</sequence>
<keyword evidence="5" id="KW-1185">Reference proteome</keyword>
<evidence type="ECO:0000313" key="5">
    <source>
        <dbReference type="Proteomes" id="UP001203852"/>
    </source>
</evidence>
<organism evidence="4 5">
    <name type="scientific">Exophiala viscosa</name>
    <dbReference type="NCBI Taxonomy" id="2486360"/>
    <lineage>
        <taxon>Eukaryota</taxon>
        <taxon>Fungi</taxon>
        <taxon>Dikarya</taxon>
        <taxon>Ascomycota</taxon>
        <taxon>Pezizomycotina</taxon>
        <taxon>Eurotiomycetes</taxon>
        <taxon>Chaetothyriomycetidae</taxon>
        <taxon>Chaetothyriales</taxon>
        <taxon>Herpotrichiellaceae</taxon>
        <taxon>Exophiala</taxon>
    </lineage>
</organism>
<dbReference type="Pfam" id="PF20237">
    <property type="entry name" value="DUF6594"/>
    <property type="match status" value="1"/>
</dbReference>
<dbReference type="EMBL" id="MU404354">
    <property type="protein sequence ID" value="KAI1612466.1"/>
    <property type="molecule type" value="Genomic_DNA"/>
</dbReference>
<reference evidence="4" key="1">
    <citation type="journal article" date="2022" name="bioRxiv">
        <title>Deciphering the potential niche of two novel black yeast fungi from a biological soil crust based on their genomes, phenotypes, and melanin regulation.</title>
        <authorList>
            <consortium name="DOE Joint Genome Institute"/>
            <person name="Carr E.C."/>
            <person name="Barton Q."/>
            <person name="Grambo S."/>
            <person name="Sullivan M."/>
            <person name="Renfro C.M."/>
            <person name="Kuo A."/>
            <person name="Pangilinan J."/>
            <person name="Lipzen A."/>
            <person name="Keymanesh K."/>
            <person name="Savage E."/>
            <person name="Barry K."/>
            <person name="Grigoriev I.V."/>
            <person name="Riekhof W.R."/>
            <person name="Harris S.S."/>
        </authorList>
    </citation>
    <scope>NUCLEOTIDE SEQUENCE</scope>
    <source>
        <strain evidence="4">JF 03-4F</strain>
    </source>
</reference>
<dbReference type="Proteomes" id="UP001203852">
    <property type="component" value="Unassembled WGS sequence"/>
</dbReference>
<accession>A0AAN6DUJ7</accession>
<evidence type="ECO:0000313" key="4">
    <source>
        <dbReference type="EMBL" id="KAI1612466.1"/>
    </source>
</evidence>
<feature type="compositionally biased region" description="Low complexity" evidence="2">
    <location>
        <begin position="20"/>
        <end position="46"/>
    </location>
</feature>
<comment type="caution">
    <text evidence="4">The sequence shown here is derived from an EMBL/GenBank/DDBJ whole genome shotgun (WGS) entry which is preliminary data.</text>
</comment>
<keyword evidence="1" id="KW-0175">Coiled coil</keyword>
<feature type="compositionally biased region" description="Polar residues" evidence="2">
    <location>
        <begin position="222"/>
        <end position="232"/>
    </location>
</feature>
<feature type="domain" description="DUF6594" evidence="3">
    <location>
        <begin position="247"/>
        <end position="398"/>
    </location>
</feature>
<feature type="region of interest" description="Disordered" evidence="2">
    <location>
        <begin position="182"/>
        <end position="238"/>
    </location>
</feature>
<protein>
    <recommendedName>
        <fullName evidence="3">DUF6594 domain-containing protein</fullName>
    </recommendedName>
</protein>
<dbReference type="PANTHER" id="PTHR34502:SF6">
    <property type="entry name" value="DUF6594 DOMAIN-CONTAINING PROTEIN"/>
    <property type="match status" value="1"/>
</dbReference>
<feature type="region of interest" description="Disordered" evidence="2">
    <location>
        <begin position="1"/>
        <end position="94"/>
    </location>
</feature>
<evidence type="ECO:0000259" key="3">
    <source>
        <dbReference type="Pfam" id="PF20237"/>
    </source>
</evidence>
<gene>
    <name evidence="4" type="ORF">EDD36DRAFT_464633</name>
</gene>
<evidence type="ECO:0000256" key="2">
    <source>
        <dbReference type="SAM" id="MobiDB-lite"/>
    </source>
</evidence>